<keyword evidence="6 12" id="KW-0472">Membrane</keyword>
<keyword evidence="8 10" id="KW-0675">Receptor</keyword>
<evidence type="ECO:0000259" key="13">
    <source>
        <dbReference type="PROSITE" id="PS50262"/>
    </source>
</evidence>
<comment type="similarity">
    <text evidence="10">Belongs to the G-protein coupled receptor 1 family.</text>
</comment>
<dbReference type="PROSITE" id="PS50262">
    <property type="entry name" value="G_PROTEIN_RECEP_F1_2"/>
    <property type="match status" value="2"/>
</dbReference>
<feature type="transmembrane region" description="Helical" evidence="12">
    <location>
        <begin position="265"/>
        <end position="283"/>
    </location>
</feature>
<dbReference type="RefSeq" id="XP_038058553.1">
    <property type="nucleotide sequence ID" value="XM_038202625.1"/>
</dbReference>
<keyword evidence="4 12" id="KW-1133">Transmembrane helix</keyword>
<dbReference type="InterPro" id="IPR000276">
    <property type="entry name" value="GPCR_Rhodpsn"/>
</dbReference>
<name>A0A914A3Y1_PATMI</name>
<keyword evidence="3 10" id="KW-0812">Transmembrane</keyword>
<keyword evidence="7" id="KW-1015">Disulfide bond</keyword>
<feature type="transmembrane region" description="Helical" evidence="12">
    <location>
        <begin position="193"/>
        <end position="219"/>
    </location>
</feature>
<dbReference type="EnsemblMetazoa" id="XM_038202625.1">
    <property type="protein sequence ID" value="XP_038058553.1"/>
    <property type="gene ID" value="LOC119729831"/>
</dbReference>
<dbReference type="PANTHER" id="PTHR24248">
    <property type="entry name" value="ADRENERGIC RECEPTOR-RELATED G-PROTEIN COUPLED RECEPTOR"/>
    <property type="match status" value="1"/>
</dbReference>
<dbReference type="GO" id="GO:0004930">
    <property type="term" value="F:G protein-coupled receptor activity"/>
    <property type="evidence" value="ECO:0007669"/>
    <property type="project" value="UniProtKB-KW"/>
</dbReference>
<evidence type="ECO:0000256" key="8">
    <source>
        <dbReference type="ARBA" id="ARBA00023170"/>
    </source>
</evidence>
<dbReference type="CDD" id="cd00637">
    <property type="entry name" value="7tm_classA_rhodopsin-like"/>
    <property type="match status" value="2"/>
</dbReference>
<dbReference type="Proteomes" id="UP000887568">
    <property type="component" value="Unplaced"/>
</dbReference>
<dbReference type="PROSITE" id="PS00237">
    <property type="entry name" value="G_PROTEIN_RECEP_F1_1"/>
    <property type="match status" value="1"/>
</dbReference>
<dbReference type="FunFam" id="1.20.1070.10:FF:000460">
    <property type="entry name" value="Predicted protein"/>
    <property type="match status" value="1"/>
</dbReference>
<feature type="transmembrane region" description="Helical" evidence="12">
    <location>
        <begin position="32"/>
        <end position="61"/>
    </location>
</feature>
<keyword evidence="2" id="KW-1003">Cell membrane</keyword>
<feature type="transmembrane region" description="Helical" evidence="12">
    <location>
        <begin position="706"/>
        <end position="725"/>
    </location>
</feature>
<dbReference type="SMART" id="SM01381">
    <property type="entry name" value="7TM_GPCR_Srsx"/>
    <property type="match status" value="1"/>
</dbReference>
<dbReference type="AlphaFoldDB" id="A0A914A3Y1"/>
<reference evidence="14" key="1">
    <citation type="submission" date="2022-11" db="UniProtKB">
        <authorList>
            <consortium name="EnsemblMetazoa"/>
        </authorList>
    </citation>
    <scope>IDENTIFICATION</scope>
</reference>
<feature type="transmembrane region" description="Helical" evidence="12">
    <location>
        <begin position="303"/>
        <end position="324"/>
    </location>
</feature>
<dbReference type="InterPro" id="IPR017452">
    <property type="entry name" value="GPCR_Rhodpsn_7TM"/>
</dbReference>
<evidence type="ECO:0000256" key="3">
    <source>
        <dbReference type="ARBA" id="ARBA00022692"/>
    </source>
</evidence>
<feature type="transmembrane region" description="Helical" evidence="12">
    <location>
        <begin position="424"/>
        <end position="443"/>
    </location>
</feature>
<evidence type="ECO:0000313" key="15">
    <source>
        <dbReference type="Proteomes" id="UP000887568"/>
    </source>
</evidence>
<evidence type="ECO:0000256" key="1">
    <source>
        <dbReference type="ARBA" id="ARBA00004651"/>
    </source>
</evidence>
<feature type="transmembrane region" description="Helical" evidence="12">
    <location>
        <begin position="737"/>
        <end position="760"/>
    </location>
</feature>
<evidence type="ECO:0000256" key="10">
    <source>
        <dbReference type="RuleBase" id="RU000688"/>
    </source>
</evidence>
<proteinExistence type="inferred from homology"/>
<dbReference type="OrthoDB" id="10071887at2759"/>
<feature type="transmembrane region" description="Helical" evidence="12">
    <location>
        <begin position="509"/>
        <end position="531"/>
    </location>
</feature>
<feature type="domain" description="G-protein coupled receptors family 1 profile" evidence="13">
    <location>
        <begin position="409"/>
        <end position="757"/>
    </location>
</feature>
<protein>
    <recommendedName>
        <fullName evidence="13">G-protein coupled receptors family 1 profile domain-containing protein</fullName>
    </recommendedName>
</protein>
<feature type="compositionally biased region" description="Low complexity" evidence="11">
    <location>
        <begin position="668"/>
        <end position="684"/>
    </location>
</feature>
<evidence type="ECO:0000256" key="6">
    <source>
        <dbReference type="ARBA" id="ARBA00023136"/>
    </source>
</evidence>
<dbReference type="GeneID" id="119729831"/>
<dbReference type="Pfam" id="PF00001">
    <property type="entry name" value="7tm_1"/>
    <property type="match status" value="2"/>
</dbReference>
<accession>A0A914A3Y1</accession>
<dbReference type="SUPFAM" id="SSF81321">
    <property type="entry name" value="Family A G protein-coupled receptor-like"/>
    <property type="match status" value="2"/>
</dbReference>
<evidence type="ECO:0000256" key="2">
    <source>
        <dbReference type="ARBA" id="ARBA00022475"/>
    </source>
</evidence>
<evidence type="ECO:0000256" key="7">
    <source>
        <dbReference type="ARBA" id="ARBA00023157"/>
    </source>
</evidence>
<evidence type="ECO:0000256" key="9">
    <source>
        <dbReference type="ARBA" id="ARBA00023224"/>
    </source>
</evidence>
<dbReference type="PRINTS" id="PR01102">
    <property type="entry name" value="5HT6RECEPTR"/>
</dbReference>
<evidence type="ECO:0000313" key="14">
    <source>
        <dbReference type="EnsemblMetazoa" id="XP_038058553.1"/>
    </source>
</evidence>
<feature type="transmembrane region" description="Helical" evidence="12">
    <location>
        <begin position="73"/>
        <end position="99"/>
    </location>
</feature>
<comment type="subcellular location">
    <subcellularLocation>
        <location evidence="1">Cell membrane</location>
        <topology evidence="1">Multi-pass membrane protein</topology>
    </subcellularLocation>
</comment>
<feature type="transmembrane region" description="Helical" evidence="12">
    <location>
        <begin position="391"/>
        <end position="418"/>
    </location>
</feature>
<feature type="region of interest" description="Disordered" evidence="11">
    <location>
        <begin position="647"/>
        <end position="698"/>
    </location>
</feature>
<keyword evidence="5 10" id="KW-0297">G-protein coupled receptor</keyword>
<organism evidence="14 15">
    <name type="scientific">Patiria miniata</name>
    <name type="common">Bat star</name>
    <name type="synonym">Asterina miniata</name>
    <dbReference type="NCBI Taxonomy" id="46514"/>
    <lineage>
        <taxon>Eukaryota</taxon>
        <taxon>Metazoa</taxon>
        <taxon>Echinodermata</taxon>
        <taxon>Eleutherozoa</taxon>
        <taxon>Asterozoa</taxon>
        <taxon>Asteroidea</taxon>
        <taxon>Valvatacea</taxon>
        <taxon>Valvatida</taxon>
        <taxon>Asterinidae</taxon>
        <taxon>Patiria</taxon>
    </lineage>
</organism>
<evidence type="ECO:0000256" key="4">
    <source>
        <dbReference type="ARBA" id="ARBA00022989"/>
    </source>
</evidence>
<keyword evidence="15" id="KW-1185">Reference proteome</keyword>
<evidence type="ECO:0000256" key="12">
    <source>
        <dbReference type="SAM" id="Phobius"/>
    </source>
</evidence>
<feature type="transmembrane region" description="Helical" evidence="12">
    <location>
        <begin position="111"/>
        <end position="131"/>
    </location>
</feature>
<dbReference type="PANTHER" id="PTHR24248:SF125">
    <property type="entry name" value="DOPAMINE D2-LIKE RECEPTOR"/>
    <property type="match status" value="1"/>
</dbReference>
<evidence type="ECO:0000256" key="11">
    <source>
        <dbReference type="SAM" id="MobiDB-lite"/>
    </source>
</evidence>
<dbReference type="GO" id="GO:0005886">
    <property type="term" value="C:plasma membrane"/>
    <property type="evidence" value="ECO:0007669"/>
    <property type="project" value="UniProtKB-SubCell"/>
</dbReference>
<feature type="domain" description="G-protein coupled receptors family 1 profile" evidence="13">
    <location>
        <begin position="52"/>
        <end position="321"/>
    </location>
</feature>
<sequence length="776" mass="85182">MTNCNASSCLIFGTANSSIDESPPFLDDERHIIVIVAQTSTMVIILLLSVVGNSLVLTAIYRDIKLRNTASVYVANLATADLLNGLLTMPLIVACSVLGEWPFGPALCSLSGALTTLFCSVSVFTLGTIAVDRYIAIVHPLRYSTLMTRRKIVASICVTWLQAVILSALPMLGWSSYLYIDKEYLCTADWGGVLSYTLTAFAIDLGFPLTTMFFCYYHILKSARKQSRQVAALRVGLNHDAQNRSSPQRGTSQQPSKRAKSDMKAAMTLLAVIGTFLLCWLPHVVTMVCLGRPYNCNIPDALFVISTWLAIGNSACNPVIYGILNRQFRQAFREILCGWKASRRMFFRDKALGHRLQVLKVDSTCVIRTTMSQLGSSNITLLVPGGTDTGIAAAIVAYSTFILVLGVPGNSLILRVYWSKRHKSSTHILIMALAATDLLVCLLRPYEITRFTLALAGVSVPEGLDDRWNCFENMCVGTSGFITAVIAVDRYDCVCRPHRRLLTKGRIKVALLAAVASAVAANVPLCVQVVMGPEAPASLYIIVTAFQMGGFVPALALIFVCYAKVLLRIRKHVRVGTRSLGRALGMRHQTDAARSTTIATVSAHVGSRHCNNHTSCSDLGSVCNNSLKTPDDFLKSIVSQWSSSSKLSTENKNRYPDLGNSPHSSTQTTTNDRSARSATSSTRPPRVPTSERRQASSMAFQRKTTTMLFVVTLVFVILWIPYWIALVFDIVGADRPFVLNAFVFALYLNSAINPVIYGLANRRFRKDCKAILCRMR</sequence>
<feature type="transmembrane region" description="Helical" evidence="12">
    <location>
        <begin position="537"/>
        <end position="562"/>
    </location>
</feature>
<feature type="transmembrane region" description="Helical" evidence="12">
    <location>
        <begin position="152"/>
        <end position="173"/>
    </location>
</feature>
<evidence type="ECO:0000256" key="5">
    <source>
        <dbReference type="ARBA" id="ARBA00023040"/>
    </source>
</evidence>
<keyword evidence="9 10" id="KW-0807">Transducer</keyword>
<dbReference type="Gene3D" id="1.20.1070.10">
    <property type="entry name" value="Rhodopsin 7-helix transmembrane proteins"/>
    <property type="match status" value="3"/>
</dbReference>
<dbReference type="PRINTS" id="PR00237">
    <property type="entry name" value="GPCRRHODOPSN"/>
</dbReference>
<dbReference type="OMA" id="ECAAFIL"/>